<organism evidence="1 2">
    <name type="scientific">Thioclava indica</name>
    <dbReference type="NCBI Taxonomy" id="1353528"/>
    <lineage>
        <taxon>Bacteria</taxon>
        <taxon>Pseudomonadati</taxon>
        <taxon>Pseudomonadota</taxon>
        <taxon>Alphaproteobacteria</taxon>
        <taxon>Rhodobacterales</taxon>
        <taxon>Paracoccaceae</taxon>
        <taxon>Thioclava</taxon>
    </lineage>
</organism>
<comment type="caution">
    <text evidence="1">The sequence shown here is derived from an EMBL/GenBank/DDBJ whole genome shotgun (WGS) entry which is preliminary data.</text>
</comment>
<evidence type="ECO:0000313" key="1">
    <source>
        <dbReference type="EMBL" id="KEO60824.1"/>
    </source>
</evidence>
<dbReference type="EMBL" id="AUNB01000014">
    <property type="protein sequence ID" value="KEO60824.1"/>
    <property type="molecule type" value="Genomic_DNA"/>
</dbReference>
<gene>
    <name evidence="1" type="ORF">DT23_12125</name>
</gene>
<sequence>MVLGTEVRPRPEGGGIFAPALGGGSGANRIASDPVASVATGVSLGARYFCDEGAKS</sequence>
<reference evidence="1 2" key="1">
    <citation type="journal article" date="2015" name="Antonie Van Leeuwenhoek">
        <title>Thioclava indica sp. nov., isolated from surface seawater of the Indian Ocean.</title>
        <authorList>
            <person name="Liu Y."/>
            <person name="Lai Q."/>
            <person name="Du J."/>
            <person name="Xu H."/>
            <person name="Jiang L."/>
            <person name="Shao Z."/>
        </authorList>
    </citation>
    <scope>NUCLEOTIDE SEQUENCE [LARGE SCALE GENOMIC DNA]</scope>
    <source>
        <strain evidence="1 2">DT23-4</strain>
    </source>
</reference>
<accession>A0A074JWF6</accession>
<proteinExistence type="predicted"/>
<protein>
    <submittedName>
        <fullName evidence="1">Uncharacterized protein</fullName>
    </submittedName>
</protein>
<dbReference type="STRING" id="1353528.DT23_12125"/>
<keyword evidence="2" id="KW-1185">Reference proteome</keyword>
<dbReference type="AlphaFoldDB" id="A0A074JWF6"/>
<name>A0A074JWF6_9RHOB</name>
<dbReference type="Proteomes" id="UP000027471">
    <property type="component" value="Unassembled WGS sequence"/>
</dbReference>
<evidence type="ECO:0000313" key="2">
    <source>
        <dbReference type="Proteomes" id="UP000027471"/>
    </source>
</evidence>